<keyword evidence="9" id="KW-1185">Reference proteome</keyword>
<dbReference type="Gene3D" id="3.20.20.70">
    <property type="entry name" value="Aldolase class I"/>
    <property type="match status" value="1"/>
</dbReference>
<dbReference type="InterPro" id="IPR006638">
    <property type="entry name" value="Elp3/MiaA/NifB-like_rSAM"/>
</dbReference>
<evidence type="ECO:0000256" key="5">
    <source>
        <dbReference type="ARBA" id="ARBA00023004"/>
    </source>
</evidence>
<evidence type="ECO:0000256" key="2">
    <source>
        <dbReference type="ARBA" id="ARBA00022485"/>
    </source>
</evidence>
<keyword evidence="3" id="KW-0949">S-adenosyl-L-methionine</keyword>
<evidence type="ECO:0000256" key="3">
    <source>
        <dbReference type="ARBA" id="ARBA00022691"/>
    </source>
</evidence>
<keyword evidence="2" id="KW-0004">4Fe-4S</keyword>
<dbReference type="InterPro" id="IPR007197">
    <property type="entry name" value="rSAM"/>
</dbReference>
<dbReference type="PANTHER" id="PTHR43076">
    <property type="entry name" value="FO SYNTHASE (COFH)"/>
    <property type="match status" value="1"/>
</dbReference>
<evidence type="ECO:0000256" key="1">
    <source>
        <dbReference type="ARBA" id="ARBA00001966"/>
    </source>
</evidence>
<proteinExistence type="predicted"/>
<comment type="caution">
    <text evidence="8">The sequence shown here is derived from an EMBL/GenBank/DDBJ whole genome shotgun (WGS) entry which is preliminary data.</text>
</comment>
<dbReference type="SMART" id="SM00729">
    <property type="entry name" value="Elp3"/>
    <property type="match status" value="1"/>
</dbReference>
<reference evidence="9" key="1">
    <citation type="journal article" date="2019" name="Int. J. Syst. Evol. Microbiol.">
        <title>The Global Catalogue of Microorganisms (GCM) 10K type strain sequencing project: providing services to taxonomists for standard genome sequencing and annotation.</title>
        <authorList>
            <consortium name="The Broad Institute Genomics Platform"/>
            <consortium name="The Broad Institute Genome Sequencing Center for Infectious Disease"/>
            <person name="Wu L."/>
            <person name="Ma J."/>
        </authorList>
    </citation>
    <scope>NUCLEOTIDE SEQUENCE [LARGE SCALE GENOMIC DNA]</scope>
    <source>
        <strain evidence="9">JCM 17304</strain>
    </source>
</reference>
<dbReference type="SFLD" id="SFLDS00029">
    <property type="entry name" value="Radical_SAM"/>
    <property type="match status" value="1"/>
</dbReference>
<evidence type="ECO:0000313" key="8">
    <source>
        <dbReference type="EMBL" id="GAA4082372.1"/>
    </source>
</evidence>
<dbReference type="RefSeq" id="WP_344931735.1">
    <property type="nucleotide sequence ID" value="NZ_BAABDM010000001.1"/>
</dbReference>
<dbReference type="Proteomes" id="UP001500392">
    <property type="component" value="Unassembled WGS sequence"/>
</dbReference>
<feature type="domain" description="Radical SAM core" evidence="7">
    <location>
        <begin position="118"/>
        <end position="349"/>
    </location>
</feature>
<dbReference type="PROSITE" id="PS51918">
    <property type="entry name" value="RADICAL_SAM"/>
    <property type="match status" value="1"/>
</dbReference>
<protein>
    <submittedName>
        <fullName evidence="8">MSMEG_0568 family radical SAM protein</fullName>
    </submittedName>
</protein>
<gene>
    <name evidence="8" type="ORF">GCM10022414_01110</name>
</gene>
<dbReference type="InterPro" id="IPR034405">
    <property type="entry name" value="F420"/>
</dbReference>
<dbReference type="InterPro" id="IPR016779">
    <property type="entry name" value="rSAM_MSMEG0568"/>
</dbReference>
<comment type="cofactor">
    <cofactor evidence="1">
        <name>[4Fe-4S] cluster</name>
        <dbReference type="ChEBI" id="CHEBI:49883"/>
    </cofactor>
</comment>
<dbReference type="NCBIfam" id="TIGR04043">
    <property type="entry name" value="rSAM_MSMEG_0568"/>
    <property type="match status" value="1"/>
</dbReference>
<evidence type="ECO:0000313" key="9">
    <source>
        <dbReference type="Proteomes" id="UP001500392"/>
    </source>
</evidence>
<dbReference type="Pfam" id="PF04055">
    <property type="entry name" value="Radical_SAM"/>
    <property type="match status" value="1"/>
</dbReference>
<evidence type="ECO:0000259" key="7">
    <source>
        <dbReference type="PROSITE" id="PS51918"/>
    </source>
</evidence>
<accession>A0ABP7W6K9</accession>
<keyword evidence="4" id="KW-0479">Metal-binding</keyword>
<dbReference type="SFLD" id="SFLDG01107">
    <property type="entry name" value="Uncharacterised_Radical_SAM_Su"/>
    <property type="match status" value="1"/>
</dbReference>
<sequence length="389" mass="40838">MTQKTGQLSGAQLSQLQSRGMHWLNSDALGLARNGGAGPTDHKALSFDGDTTMIPIAKHQDSGQQRSSPFSAKLDQHSGEVMIFDQGNLIAKATAPGTPRFYALSTAEGVPYSKIATLHSKDVLATTVMQTCVRYRNRDTSCQFCAIEESLAAGKTIAHKSPAQLAEVAKAAVELDGISQMIMTTGTPQSNDRGAAVLVASVIAVKAAVGIPIQVQCEPPADDIWLHRLKAAGADALGMHLEAVSDRVRKAIMPGKASVPLSRYMSAFKTAVALFGRGNVSTYILAGLGDTEDEILAMGLKLIDMGVYPFVVPFVPVAGTPLQNHPTPDGAMLDRIFSVLGPALAASGMTSSQLKAGCAKCGACSSLKQYEQTPAPMPLANHAEETAHA</sequence>
<dbReference type="EMBL" id="BAABDM010000001">
    <property type="protein sequence ID" value="GAA4082372.1"/>
    <property type="molecule type" value="Genomic_DNA"/>
</dbReference>
<dbReference type="SUPFAM" id="SSF102114">
    <property type="entry name" value="Radical SAM enzymes"/>
    <property type="match status" value="1"/>
</dbReference>
<name>A0ABP7W6K9_9GAMM</name>
<keyword evidence="6" id="KW-0411">Iron-sulfur</keyword>
<dbReference type="InterPro" id="IPR013785">
    <property type="entry name" value="Aldolase_TIM"/>
</dbReference>
<dbReference type="PANTHER" id="PTHR43076:SF1">
    <property type="entry name" value="LIPOYL SYNTHASE 2"/>
    <property type="match status" value="1"/>
</dbReference>
<dbReference type="PIRSF" id="PIRSF020870">
    <property type="entry name" value="Radical_SAM_bac_prd"/>
    <property type="match status" value="1"/>
</dbReference>
<dbReference type="InterPro" id="IPR058240">
    <property type="entry name" value="rSAM_sf"/>
</dbReference>
<organism evidence="8 9">
    <name type="scientific">Zhongshania borealis</name>
    <dbReference type="NCBI Taxonomy" id="889488"/>
    <lineage>
        <taxon>Bacteria</taxon>
        <taxon>Pseudomonadati</taxon>
        <taxon>Pseudomonadota</taxon>
        <taxon>Gammaproteobacteria</taxon>
        <taxon>Cellvibrionales</taxon>
        <taxon>Spongiibacteraceae</taxon>
        <taxon>Zhongshania</taxon>
    </lineage>
</organism>
<dbReference type="NCBIfam" id="NF045502">
    <property type="entry name" value="variant_rSAM"/>
    <property type="match status" value="1"/>
</dbReference>
<evidence type="ECO:0000256" key="6">
    <source>
        <dbReference type="ARBA" id="ARBA00023014"/>
    </source>
</evidence>
<evidence type="ECO:0000256" key="4">
    <source>
        <dbReference type="ARBA" id="ARBA00022723"/>
    </source>
</evidence>
<keyword evidence="5" id="KW-0408">Iron</keyword>